<dbReference type="EMBL" id="HG001632">
    <property type="protein sequence ID" value="CDF33075.1"/>
    <property type="molecule type" value="Genomic_DNA"/>
</dbReference>
<evidence type="ECO:0000313" key="2">
    <source>
        <dbReference type="EMBL" id="CDF33075.1"/>
    </source>
</evidence>
<dbReference type="AlphaFoldDB" id="R7Q6I7"/>
<feature type="region of interest" description="Disordered" evidence="1">
    <location>
        <begin position="1"/>
        <end position="83"/>
    </location>
</feature>
<dbReference type="GeneID" id="17320588"/>
<proteinExistence type="predicted"/>
<dbReference type="KEGG" id="ccp:CHC_T00001887001"/>
<keyword evidence="3" id="KW-1185">Reference proteome</keyword>
<organism evidence="2 3">
    <name type="scientific">Chondrus crispus</name>
    <name type="common">Carrageen Irish moss</name>
    <name type="synonym">Polymorpha crispa</name>
    <dbReference type="NCBI Taxonomy" id="2769"/>
    <lineage>
        <taxon>Eukaryota</taxon>
        <taxon>Rhodophyta</taxon>
        <taxon>Florideophyceae</taxon>
        <taxon>Rhodymeniophycidae</taxon>
        <taxon>Gigartinales</taxon>
        <taxon>Gigartinaceae</taxon>
        <taxon>Chondrus</taxon>
    </lineage>
</organism>
<name>R7Q6I7_CHOCR</name>
<dbReference type="Gramene" id="CDF33075">
    <property type="protein sequence ID" value="CDF33075"/>
    <property type="gene ID" value="CHC_T00001887001"/>
</dbReference>
<feature type="compositionally biased region" description="Basic and acidic residues" evidence="1">
    <location>
        <begin position="9"/>
        <end position="19"/>
    </location>
</feature>
<evidence type="ECO:0000313" key="3">
    <source>
        <dbReference type="Proteomes" id="UP000012073"/>
    </source>
</evidence>
<protein>
    <submittedName>
        <fullName evidence="2">Uncharacterized protein</fullName>
    </submittedName>
</protein>
<sequence>MARGAGCRRGADGEGERVARAGGRGRAHGSEGARRQGHTRRRRDGEGDRDRDRELTSSTDRGGVRKTHVRTSFILAGERGWGP</sequence>
<gene>
    <name evidence="2" type="ORF">CHC_T00001887001</name>
</gene>
<evidence type="ECO:0000256" key="1">
    <source>
        <dbReference type="SAM" id="MobiDB-lite"/>
    </source>
</evidence>
<accession>R7Q6I7</accession>
<reference evidence="3" key="1">
    <citation type="journal article" date="2013" name="Proc. Natl. Acad. Sci. U.S.A.">
        <title>Genome structure and metabolic features in the red seaweed Chondrus crispus shed light on evolution of the Archaeplastida.</title>
        <authorList>
            <person name="Collen J."/>
            <person name="Porcel B."/>
            <person name="Carre W."/>
            <person name="Ball S.G."/>
            <person name="Chaparro C."/>
            <person name="Tonon T."/>
            <person name="Barbeyron T."/>
            <person name="Michel G."/>
            <person name="Noel B."/>
            <person name="Valentin K."/>
            <person name="Elias M."/>
            <person name="Artiguenave F."/>
            <person name="Arun A."/>
            <person name="Aury J.M."/>
            <person name="Barbosa-Neto J.F."/>
            <person name="Bothwell J.H."/>
            <person name="Bouget F.Y."/>
            <person name="Brillet L."/>
            <person name="Cabello-Hurtado F."/>
            <person name="Capella-Gutierrez S."/>
            <person name="Charrier B."/>
            <person name="Cladiere L."/>
            <person name="Cock J.M."/>
            <person name="Coelho S.M."/>
            <person name="Colleoni C."/>
            <person name="Czjzek M."/>
            <person name="Da Silva C."/>
            <person name="Delage L."/>
            <person name="Denoeud F."/>
            <person name="Deschamps P."/>
            <person name="Dittami S.M."/>
            <person name="Gabaldon T."/>
            <person name="Gachon C.M."/>
            <person name="Groisillier A."/>
            <person name="Herve C."/>
            <person name="Jabbari K."/>
            <person name="Katinka M."/>
            <person name="Kloareg B."/>
            <person name="Kowalczyk N."/>
            <person name="Labadie K."/>
            <person name="Leblanc C."/>
            <person name="Lopez P.J."/>
            <person name="McLachlan D.H."/>
            <person name="Meslet-Cladiere L."/>
            <person name="Moustafa A."/>
            <person name="Nehr Z."/>
            <person name="Nyvall Collen P."/>
            <person name="Panaud O."/>
            <person name="Partensky F."/>
            <person name="Poulain J."/>
            <person name="Rensing S.A."/>
            <person name="Rousvoal S."/>
            <person name="Samson G."/>
            <person name="Symeonidi A."/>
            <person name="Weissenbach J."/>
            <person name="Zambounis A."/>
            <person name="Wincker P."/>
            <person name="Boyen C."/>
        </authorList>
    </citation>
    <scope>NUCLEOTIDE SEQUENCE [LARGE SCALE GENOMIC DNA]</scope>
    <source>
        <strain evidence="3">cv. Stackhouse</strain>
    </source>
</reference>
<dbReference type="RefSeq" id="XP_005712878.1">
    <property type="nucleotide sequence ID" value="XM_005712821.1"/>
</dbReference>
<dbReference type="Proteomes" id="UP000012073">
    <property type="component" value="Unassembled WGS sequence"/>
</dbReference>
<feature type="compositionally biased region" description="Basic and acidic residues" evidence="1">
    <location>
        <begin position="43"/>
        <end position="55"/>
    </location>
</feature>